<dbReference type="GO" id="GO:0008195">
    <property type="term" value="F:phosphatidate phosphatase activity"/>
    <property type="evidence" value="ECO:0007669"/>
    <property type="project" value="TreeGrafter"/>
</dbReference>
<keyword evidence="3 7" id="KW-0812">Transmembrane</keyword>
<evidence type="ECO:0000313" key="10">
    <source>
        <dbReference type="Proteomes" id="UP000664132"/>
    </source>
</evidence>
<dbReference type="GO" id="GO:0006644">
    <property type="term" value="P:phospholipid metabolic process"/>
    <property type="evidence" value="ECO:0007669"/>
    <property type="project" value="InterPro"/>
</dbReference>
<feature type="transmembrane region" description="Helical" evidence="7">
    <location>
        <begin position="265"/>
        <end position="285"/>
    </location>
</feature>
<protein>
    <recommendedName>
        <fullName evidence="8">Phosphatidic acid phosphatase type 2/haloperoxidase domain-containing protein</fullName>
    </recommendedName>
</protein>
<gene>
    <name evidence="9" type="ORF">IFR04_005941</name>
</gene>
<dbReference type="InterPro" id="IPR036938">
    <property type="entry name" value="PAP2/HPO_sf"/>
</dbReference>
<feature type="domain" description="Phosphatidic acid phosphatase type 2/haloperoxidase" evidence="8">
    <location>
        <begin position="117"/>
        <end position="280"/>
    </location>
</feature>
<keyword evidence="5 7" id="KW-0472">Membrane</keyword>
<evidence type="ECO:0000256" key="3">
    <source>
        <dbReference type="ARBA" id="ARBA00022692"/>
    </source>
</evidence>
<feature type="transmembrane region" description="Helical" evidence="7">
    <location>
        <begin position="234"/>
        <end position="253"/>
    </location>
</feature>
<dbReference type="PANTHER" id="PTHR10165">
    <property type="entry name" value="LIPID PHOSPHATE PHOSPHATASE"/>
    <property type="match status" value="1"/>
</dbReference>
<sequence>MSRSTKTPWRKIWSYILDWLLMIIIGVATASLRFLAGNKTQFPLLEPSINRSYHPDQFVPIWLAILFAPILPTVTAFFFCIFGLGHIPNSSAQSSQKSGSRNLTLRLKDLHQTWLGIGYAILFAFGISNALEKFAGQPRPDLIARCQVDPQVYLNETIMLFGAGVVDSSVCRQTDAFILNEGFASFPSGHSSGLTYLSLFVAHRLSILKPHRRTYHITTHDTSTGNNTRRSTSLFRLLIVFLPLAIATSVSVTRVLDNRHHPSDVLAGSLLGIGSAWNAYWSMLLPHSREIEVRKQQGMLPGVVASAGRGSEEGESLPLARIRGG</sequence>
<dbReference type="InterPro" id="IPR000326">
    <property type="entry name" value="PAP2/HPO"/>
</dbReference>
<comment type="subcellular location">
    <subcellularLocation>
        <location evidence="1">Membrane</location>
        <topology evidence="1">Multi-pass membrane protein</topology>
    </subcellularLocation>
</comment>
<feature type="transmembrane region" description="Helical" evidence="7">
    <location>
        <begin position="12"/>
        <end position="36"/>
    </location>
</feature>
<evidence type="ECO:0000256" key="1">
    <source>
        <dbReference type="ARBA" id="ARBA00004141"/>
    </source>
</evidence>
<dbReference type="Gene3D" id="1.20.144.10">
    <property type="entry name" value="Phosphatidic acid phosphatase type 2/haloperoxidase"/>
    <property type="match status" value="1"/>
</dbReference>
<dbReference type="SUPFAM" id="SSF48317">
    <property type="entry name" value="Acid phosphatase/Vanadium-dependent haloperoxidase"/>
    <property type="match status" value="1"/>
</dbReference>
<reference evidence="9" key="1">
    <citation type="submission" date="2021-02" db="EMBL/GenBank/DDBJ databases">
        <title>Genome sequence Cadophora malorum strain M34.</title>
        <authorList>
            <person name="Stefanovic E."/>
            <person name="Vu D."/>
            <person name="Scully C."/>
            <person name="Dijksterhuis J."/>
            <person name="Roader J."/>
            <person name="Houbraken J."/>
        </authorList>
    </citation>
    <scope>NUCLEOTIDE SEQUENCE</scope>
    <source>
        <strain evidence="9">M34</strain>
    </source>
</reference>
<dbReference type="SMART" id="SM00014">
    <property type="entry name" value="acidPPc"/>
    <property type="match status" value="1"/>
</dbReference>
<feature type="transmembrane region" description="Helical" evidence="7">
    <location>
        <begin position="61"/>
        <end position="87"/>
    </location>
</feature>
<evidence type="ECO:0000256" key="6">
    <source>
        <dbReference type="SAM" id="MobiDB-lite"/>
    </source>
</evidence>
<comment type="caution">
    <text evidence="9">The sequence shown here is derived from an EMBL/GenBank/DDBJ whole genome shotgun (WGS) entry which is preliminary data.</text>
</comment>
<dbReference type="AlphaFoldDB" id="A0A8H7TG52"/>
<dbReference type="Proteomes" id="UP000664132">
    <property type="component" value="Unassembled WGS sequence"/>
</dbReference>
<evidence type="ECO:0000313" key="9">
    <source>
        <dbReference type="EMBL" id="KAG4420964.1"/>
    </source>
</evidence>
<keyword evidence="4 7" id="KW-1133">Transmembrane helix</keyword>
<evidence type="ECO:0000256" key="4">
    <source>
        <dbReference type="ARBA" id="ARBA00022989"/>
    </source>
</evidence>
<comment type="similarity">
    <text evidence="2">Belongs to the PA-phosphatase related phosphoesterase family.</text>
</comment>
<dbReference type="CDD" id="cd03390">
    <property type="entry name" value="PAP2_containing_1_like"/>
    <property type="match status" value="1"/>
</dbReference>
<keyword evidence="10" id="KW-1185">Reference proteome</keyword>
<evidence type="ECO:0000256" key="5">
    <source>
        <dbReference type="ARBA" id="ARBA00023136"/>
    </source>
</evidence>
<dbReference type="PANTHER" id="PTHR10165:SF154">
    <property type="entry name" value="PAP2 DOMAIN PROTEIN (AFU_ORTHOLOGUE AFUA_1G09730)"/>
    <property type="match status" value="1"/>
</dbReference>
<feature type="region of interest" description="Disordered" evidence="6">
    <location>
        <begin position="305"/>
        <end position="325"/>
    </location>
</feature>
<dbReference type="GO" id="GO:0046839">
    <property type="term" value="P:phospholipid dephosphorylation"/>
    <property type="evidence" value="ECO:0007669"/>
    <property type="project" value="TreeGrafter"/>
</dbReference>
<name>A0A8H7TG52_9HELO</name>
<dbReference type="Pfam" id="PF01569">
    <property type="entry name" value="PAP2"/>
    <property type="match status" value="1"/>
</dbReference>
<dbReference type="InterPro" id="IPR043216">
    <property type="entry name" value="PAP-like"/>
</dbReference>
<evidence type="ECO:0000259" key="8">
    <source>
        <dbReference type="SMART" id="SM00014"/>
    </source>
</evidence>
<accession>A0A8H7TG52</accession>
<organism evidence="9 10">
    <name type="scientific">Cadophora malorum</name>
    <dbReference type="NCBI Taxonomy" id="108018"/>
    <lineage>
        <taxon>Eukaryota</taxon>
        <taxon>Fungi</taxon>
        <taxon>Dikarya</taxon>
        <taxon>Ascomycota</taxon>
        <taxon>Pezizomycotina</taxon>
        <taxon>Leotiomycetes</taxon>
        <taxon>Helotiales</taxon>
        <taxon>Ploettnerulaceae</taxon>
        <taxon>Cadophora</taxon>
    </lineage>
</organism>
<proteinExistence type="inferred from homology"/>
<dbReference type="GO" id="GO:0016020">
    <property type="term" value="C:membrane"/>
    <property type="evidence" value="ECO:0007669"/>
    <property type="project" value="UniProtKB-SubCell"/>
</dbReference>
<evidence type="ECO:0000256" key="2">
    <source>
        <dbReference type="ARBA" id="ARBA00008816"/>
    </source>
</evidence>
<evidence type="ECO:0000256" key="7">
    <source>
        <dbReference type="SAM" id="Phobius"/>
    </source>
</evidence>
<dbReference type="OrthoDB" id="8907274at2759"/>
<dbReference type="EMBL" id="JAFJYH010000074">
    <property type="protein sequence ID" value="KAG4420964.1"/>
    <property type="molecule type" value="Genomic_DNA"/>
</dbReference>